<evidence type="ECO:0000313" key="6">
    <source>
        <dbReference type="Proteomes" id="UP000262195"/>
    </source>
</evidence>
<dbReference type="Proteomes" id="UP000262195">
    <property type="component" value="Unassembled WGS sequence"/>
</dbReference>
<dbReference type="InterPro" id="IPR001131">
    <property type="entry name" value="Peptidase_M24B_aminopep-P_CS"/>
</dbReference>
<organism evidence="5 6">
    <name type="scientific">Bavariicoccus seileri</name>
    <dbReference type="NCBI Taxonomy" id="549685"/>
    <lineage>
        <taxon>Bacteria</taxon>
        <taxon>Bacillati</taxon>
        <taxon>Bacillota</taxon>
        <taxon>Bacilli</taxon>
        <taxon>Lactobacillales</taxon>
        <taxon>Enterococcaceae</taxon>
        <taxon>Bavariicoccus</taxon>
    </lineage>
</organism>
<dbReference type="EMBL" id="DQHO01000031">
    <property type="protein sequence ID" value="HCS94014.1"/>
    <property type="molecule type" value="Genomic_DNA"/>
</dbReference>
<protein>
    <submittedName>
        <fullName evidence="5">Aminopeptidase P family protein</fullName>
    </submittedName>
</protein>
<dbReference type="SUPFAM" id="SSF55920">
    <property type="entry name" value="Creatinase/aminopeptidase"/>
    <property type="match status" value="1"/>
</dbReference>
<dbReference type="GO" id="GO:0004177">
    <property type="term" value="F:aminopeptidase activity"/>
    <property type="evidence" value="ECO:0007669"/>
    <property type="project" value="UniProtKB-KW"/>
</dbReference>
<keyword evidence="5" id="KW-0031">Aminopeptidase</keyword>
<reference evidence="5 6" key="1">
    <citation type="journal article" date="2018" name="Nat. Biotechnol.">
        <title>A standardized bacterial taxonomy based on genome phylogeny substantially revises the tree of life.</title>
        <authorList>
            <person name="Parks D.H."/>
            <person name="Chuvochina M."/>
            <person name="Waite D.W."/>
            <person name="Rinke C."/>
            <person name="Skarshewski A."/>
            <person name="Chaumeil P.A."/>
            <person name="Hugenholtz P."/>
        </authorList>
    </citation>
    <scope>NUCLEOTIDE SEQUENCE [LARGE SCALE GENOMIC DNA]</scope>
    <source>
        <strain evidence="5">UBA11306</strain>
    </source>
</reference>
<feature type="domain" description="Creatinase N-terminal" evidence="4">
    <location>
        <begin position="4"/>
        <end position="128"/>
    </location>
</feature>
<sequence length="354" mass="39513">MTKRLKLLQQTLKQEKTDALLVTNLFNLRYLSGFTGTTAVGLVTPNTAFLITDSRYTIQATNEAKHFEVITHGSIWEDAVKELIDRLEITKLAIDGNNISYNQYLKMSKMFDASLVVSSPLIEKQREVKDKEEIETIQKACKIADIAFDYILTYVKPGMTEIEVANELDFVMRRYKATGVSFDTIVASGLRSALPHGVATHKIIEENDIITIDFGCYYNGYVSDITRTISIGSVMPTLKKMHAAVLESNQKTIKAIKPGITSKELIEISRKVLRKYDLEQYFTHGLGHGIGLEIHEGPMLSLSNDKPLVPGNIITIEPGCYIDGIGGVRIEDDVLVTDQGFKVLTHSSHDLLEL</sequence>
<feature type="domain" description="Peptidase M24" evidence="3">
    <location>
        <begin position="136"/>
        <end position="338"/>
    </location>
</feature>
<dbReference type="Gene3D" id="3.40.350.10">
    <property type="entry name" value="Creatinase/prolidase N-terminal domain"/>
    <property type="match status" value="1"/>
</dbReference>
<keyword evidence="2" id="KW-0378">Hydrolase</keyword>
<dbReference type="PRINTS" id="PR00599">
    <property type="entry name" value="MAPEPTIDASE"/>
</dbReference>
<evidence type="ECO:0000256" key="2">
    <source>
        <dbReference type="ARBA" id="ARBA00022801"/>
    </source>
</evidence>
<evidence type="ECO:0000259" key="3">
    <source>
        <dbReference type="Pfam" id="PF00557"/>
    </source>
</evidence>
<dbReference type="Pfam" id="PF01321">
    <property type="entry name" value="Creatinase_N"/>
    <property type="match status" value="1"/>
</dbReference>
<dbReference type="SUPFAM" id="SSF53092">
    <property type="entry name" value="Creatinase/prolidase N-terminal domain"/>
    <property type="match status" value="1"/>
</dbReference>
<keyword evidence="5" id="KW-0645">Protease</keyword>
<accession>A0A3D4S5B2</accession>
<dbReference type="Gene3D" id="3.90.230.10">
    <property type="entry name" value="Creatinase/methionine aminopeptidase superfamily"/>
    <property type="match status" value="1"/>
</dbReference>
<dbReference type="AlphaFoldDB" id="A0A3D4S5B2"/>
<dbReference type="InterPro" id="IPR000587">
    <property type="entry name" value="Creatinase_N"/>
</dbReference>
<dbReference type="STRING" id="1121105.GCA_000421665_00569"/>
<comment type="caution">
    <text evidence="5">The sequence shown here is derived from an EMBL/GenBank/DDBJ whole genome shotgun (WGS) entry which is preliminary data.</text>
</comment>
<dbReference type="InterPro" id="IPR050659">
    <property type="entry name" value="Peptidase_M24B"/>
</dbReference>
<evidence type="ECO:0000313" key="5">
    <source>
        <dbReference type="EMBL" id="HCS94014.1"/>
    </source>
</evidence>
<dbReference type="InterPro" id="IPR000994">
    <property type="entry name" value="Pept_M24"/>
</dbReference>
<dbReference type="PANTHER" id="PTHR46112:SF3">
    <property type="entry name" value="AMINOPEPTIDASE YPDF"/>
    <property type="match status" value="1"/>
</dbReference>
<dbReference type="CDD" id="cd01092">
    <property type="entry name" value="APP-like"/>
    <property type="match status" value="1"/>
</dbReference>
<gene>
    <name evidence="5" type="ORF">DIW15_04840</name>
</gene>
<evidence type="ECO:0000256" key="1">
    <source>
        <dbReference type="ARBA" id="ARBA00022723"/>
    </source>
</evidence>
<dbReference type="Pfam" id="PF00557">
    <property type="entry name" value="Peptidase_M24"/>
    <property type="match status" value="1"/>
</dbReference>
<dbReference type="PANTHER" id="PTHR46112">
    <property type="entry name" value="AMINOPEPTIDASE"/>
    <property type="match status" value="1"/>
</dbReference>
<dbReference type="InterPro" id="IPR029149">
    <property type="entry name" value="Creatin/AminoP/Spt16_N"/>
</dbReference>
<dbReference type="GO" id="GO:0046872">
    <property type="term" value="F:metal ion binding"/>
    <property type="evidence" value="ECO:0007669"/>
    <property type="project" value="UniProtKB-KW"/>
</dbReference>
<name>A0A3D4S5B2_9ENTE</name>
<keyword evidence="1" id="KW-0479">Metal-binding</keyword>
<dbReference type="InterPro" id="IPR001714">
    <property type="entry name" value="Pept_M24_MAP"/>
</dbReference>
<dbReference type="GO" id="GO:0008235">
    <property type="term" value="F:metalloexopeptidase activity"/>
    <property type="evidence" value="ECO:0007669"/>
    <property type="project" value="UniProtKB-ARBA"/>
</dbReference>
<evidence type="ECO:0000259" key="4">
    <source>
        <dbReference type="Pfam" id="PF01321"/>
    </source>
</evidence>
<proteinExistence type="predicted"/>
<dbReference type="InterPro" id="IPR036005">
    <property type="entry name" value="Creatinase/aminopeptidase-like"/>
</dbReference>
<dbReference type="PROSITE" id="PS00491">
    <property type="entry name" value="PROLINE_PEPTIDASE"/>
    <property type="match status" value="1"/>
</dbReference>